<dbReference type="Gene3D" id="3.30.1360.40">
    <property type="match status" value="1"/>
</dbReference>
<dbReference type="InterPro" id="IPR002205">
    <property type="entry name" value="Topo_IIA_dom_A"/>
</dbReference>
<dbReference type="InterPro" id="IPR050220">
    <property type="entry name" value="Type_II_DNA_Topoisomerases"/>
</dbReference>
<dbReference type="Gene3D" id="1.10.268.10">
    <property type="entry name" value="Topoisomerase, domain 3"/>
    <property type="match status" value="1"/>
</dbReference>
<accession>A0A937X4G9</accession>
<dbReference type="FunFam" id="3.90.199.10:FF:000001">
    <property type="entry name" value="DNA gyrase subunit A"/>
    <property type="match status" value="1"/>
</dbReference>
<dbReference type="Pfam" id="PF00521">
    <property type="entry name" value="DNA_topoisoIV"/>
    <property type="match status" value="1"/>
</dbReference>
<evidence type="ECO:0000256" key="4">
    <source>
        <dbReference type="ARBA" id="ARBA00023029"/>
    </source>
</evidence>
<evidence type="ECO:0000256" key="7">
    <source>
        <dbReference type="PROSITE-ProRule" id="PRU01384"/>
    </source>
</evidence>
<feature type="non-terminal residue" evidence="9">
    <location>
        <position position="417"/>
    </location>
</feature>
<keyword evidence="5 7" id="KW-0238">DNA-binding</keyword>
<dbReference type="GO" id="GO:0006265">
    <property type="term" value="P:DNA topological change"/>
    <property type="evidence" value="ECO:0007669"/>
    <property type="project" value="UniProtKB-UniRule"/>
</dbReference>
<name>A0A937X4G9_9BACT</name>
<comment type="similarity">
    <text evidence="2">Belongs to the type II topoisomerase GyrA/ParC subunit family.</text>
</comment>
<dbReference type="InterPro" id="IPR013757">
    <property type="entry name" value="Topo_IIA_A_a_sf"/>
</dbReference>
<dbReference type="Proteomes" id="UP000703893">
    <property type="component" value="Unassembled WGS sequence"/>
</dbReference>
<feature type="domain" description="Topo IIA-type catalytic" evidence="8">
    <location>
        <begin position="9"/>
        <end position="417"/>
    </location>
</feature>
<evidence type="ECO:0000256" key="1">
    <source>
        <dbReference type="ARBA" id="ARBA00000185"/>
    </source>
</evidence>
<comment type="caution">
    <text evidence="9">The sequence shown here is derived from an EMBL/GenBank/DDBJ whole genome shotgun (WGS) entry which is preliminary data.</text>
</comment>
<dbReference type="PANTHER" id="PTHR43493:SF5">
    <property type="entry name" value="DNA GYRASE SUBUNIT A, CHLOROPLASTIC_MITOCHONDRIAL"/>
    <property type="match status" value="1"/>
</dbReference>
<dbReference type="GO" id="GO:0009330">
    <property type="term" value="C:DNA topoisomerase type II (double strand cut, ATP-hydrolyzing) complex"/>
    <property type="evidence" value="ECO:0007669"/>
    <property type="project" value="TreeGrafter"/>
</dbReference>
<organism evidence="9 10">
    <name type="scientific">Candidatus Tanganyikabacteria bacterium</name>
    <dbReference type="NCBI Taxonomy" id="2961651"/>
    <lineage>
        <taxon>Bacteria</taxon>
        <taxon>Bacillati</taxon>
        <taxon>Candidatus Sericytochromatia</taxon>
        <taxon>Candidatus Tanganyikabacteria</taxon>
    </lineage>
</organism>
<evidence type="ECO:0000256" key="3">
    <source>
        <dbReference type="ARBA" id="ARBA00012895"/>
    </source>
</evidence>
<dbReference type="GO" id="GO:0005524">
    <property type="term" value="F:ATP binding"/>
    <property type="evidence" value="ECO:0007669"/>
    <property type="project" value="InterPro"/>
</dbReference>
<dbReference type="PANTHER" id="PTHR43493">
    <property type="entry name" value="DNA GYRASE/TOPOISOMERASE SUBUNIT A"/>
    <property type="match status" value="1"/>
</dbReference>
<feature type="active site" description="O-(5'-phospho-DNA)-tyrosine intermediate" evidence="7">
    <location>
        <position position="97"/>
    </location>
</feature>
<dbReference type="Gene3D" id="3.90.199.10">
    <property type="entry name" value="Topoisomerase II, domain 5"/>
    <property type="match status" value="1"/>
</dbReference>
<evidence type="ECO:0000256" key="6">
    <source>
        <dbReference type="ARBA" id="ARBA00023235"/>
    </source>
</evidence>
<evidence type="ECO:0000313" key="9">
    <source>
        <dbReference type="EMBL" id="MBM3275891.1"/>
    </source>
</evidence>
<evidence type="ECO:0000313" key="10">
    <source>
        <dbReference type="Proteomes" id="UP000703893"/>
    </source>
</evidence>
<sequence length="417" mass="46314">MSVIVGRALPDVRDGLKPVHRRILFSMHENNLTADRKHRKSATVVGDVLGKYHPHGDASVYDAMVRLAQNFNIRYPLIDGHGNFGSLDGDPAAAYRYTEARLSRIASELLVDIDADTVDFVPNYDGATEEPTVMPSRIPNLLINGSAGIAVGMATNIPPHNLTEVINALCELIDNPDLTSTDLMGHIKGPDFPSGAIIMGERGIHDAYTTGRGSITLRAVCTIEEVRKDKMAIVATQLPYQVGPDPLLEKIADLVKDKKIEGISDLRNESDREGIRVVIELKRDAVPQVVLNNLYKQTALQTTFGIIFLSLVKGQPKILSLREMLNYYLEHRFEVVTRRCLYEKRKAEARLHIVEGLLVCQNNIDAVIRLIRGAANTEAAREGLITQFGLSEIQANAILEMQLRRLTQLERGKLEEE</sequence>
<dbReference type="AlphaFoldDB" id="A0A937X4G9"/>
<evidence type="ECO:0000259" key="8">
    <source>
        <dbReference type="PROSITE" id="PS52040"/>
    </source>
</evidence>
<dbReference type="InterPro" id="IPR013758">
    <property type="entry name" value="Topo_IIA_A/C_ab"/>
</dbReference>
<dbReference type="CDD" id="cd00187">
    <property type="entry name" value="TOP4c"/>
    <property type="match status" value="1"/>
</dbReference>
<gene>
    <name evidence="9" type="ORF">FJZ00_12115</name>
</gene>
<dbReference type="EC" id="5.6.2.2" evidence="3"/>
<evidence type="ECO:0000256" key="5">
    <source>
        <dbReference type="ARBA" id="ARBA00023125"/>
    </source>
</evidence>
<dbReference type="SMART" id="SM00434">
    <property type="entry name" value="TOP4c"/>
    <property type="match status" value="1"/>
</dbReference>
<dbReference type="FunFam" id="1.10.268.10:FF:000001">
    <property type="entry name" value="DNA gyrase subunit A"/>
    <property type="match status" value="1"/>
</dbReference>
<evidence type="ECO:0000256" key="2">
    <source>
        <dbReference type="ARBA" id="ARBA00008263"/>
    </source>
</evidence>
<protein>
    <recommendedName>
        <fullName evidence="3">DNA topoisomerase (ATP-hydrolyzing)</fullName>
        <ecNumber evidence="3">5.6.2.2</ecNumber>
    </recommendedName>
</protein>
<dbReference type="NCBIfam" id="NF004044">
    <property type="entry name" value="PRK05561.1"/>
    <property type="match status" value="1"/>
</dbReference>
<reference evidence="9 10" key="1">
    <citation type="submission" date="2019-03" db="EMBL/GenBank/DDBJ databases">
        <title>Lake Tanganyika Metagenome-Assembled Genomes (MAGs).</title>
        <authorList>
            <person name="Tran P."/>
        </authorList>
    </citation>
    <scope>NUCLEOTIDE SEQUENCE [LARGE SCALE GENOMIC DNA]</scope>
    <source>
        <strain evidence="9">K_DeepCast_65m_m2_236</strain>
    </source>
</reference>
<dbReference type="GO" id="GO:0034335">
    <property type="term" value="F:DNA negative supercoiling activity"/>
    <property type="evidence" value="ECO:0007669"/>
    <property type="project" value="UniProtKB-ARBA"/>
</dbReference>
<dbReference type="SUPFAM" id="SSF56719">
    <property type="entry name" value="Type II DNA topoisomerase"/>
    <property type="match status" value="1"/>
</dbReference>
<dbReference type="PROSITE" id="PS52040">
    <property type="entry name" value="TOPO_IIA"/>
    <property type="match status" value="1"/>
</dbReference>
<keyword evidence="4 7" id="KW-0799">Topoisomerase</keyword>
<dbReference type="EMBL" id="VGJX01000767">
    <property type="protein sequence ID" value="MBM3275891.1"/>
    <property type="molecule type" value="Genomic_DNA"/>
</dbReference>
<dbReference type="FunFam" id="3.30.1360.40:FF:000002">
    <property type="entry name" value="DNA gyrase subunit A"/>
    <property type="match status" value="1"/>
</dbReference>
<dbReference type="GO" id="GO:0003677">
    <property type="term" value="F:DNA binding"/>
    <property type="evidence" value="ECO:0007669"/>
    <property type="project" value="UniProtKB-UniRule"/>
</dbReference>
<keyword evidence="6 7" id="KW-0413">Isomerase</keyword>
<comment type="catalytic activity">
    <reaction evidence="1 7">
        <text>ATP-dependent breakage, passage and rejoining of double-stranded DNA.</text>
        <dbReference type="EC" id="5.6.2.2"/>
    </reaction>
</comment>
<dbReference type="InterPro" id="IPR013760">
    <property type="entry name" value="Topo_IIA-like_dom_sf"/>
</dbReference>
<proteinExistence type="inferred from homology"/>